<name>A0A310SP71_9HYME</name>
<feature type="region of interest" description="Disordered" evidence="1">
    <location>
        <begin position="223"/>
        <end position="245"/>
    </location>
</feature>
<evidence type="ECO:0000256" key="1">
    <source>
        <dbReference type="SAM" id="MobiDB-lite"/>
    </source>
</evidence>
<feature type="region of interest" description="Disordered" evidence="1">
    <location>
        <begin position="157"/>
        <end position="189"/>
    </location>
</feature>
<sequence>MGTEREGESTYTFVWQRLGVKRSELSRSERTREHGEFDCARKVANFRPASAAKAAGNSPGDRVFVTCLLSKRRNSRAKILPDARDQPRASCEATNTSDEAARERSSVRKIRSMDISWLKRRIVETMKSIASPRRKKDASSEGSTFLSRISRLLARDSVASTSEEQSSNEVEQLCKGSGDDARETTKGNGTRLKARNAERVIFSSAKEIGAWRRVCLLFVGNRGASSSPTRRKSSNAESSKRNPAWRKTVQVEKLCTGSKVIVNSCRRGDRCQREPLVAPDTPDTPGETSETRSQTSDLTVLLRDS</sequence>
<protein>
    <submittedName>
        <fullName evidence="2">Uncharacterized protein</fullName>
    </submittedName>
</protein>
<gene>
    <name evidence="2" type="ORF">WN48_07881</name>
</gene>
<dbReference type="EMBL" id="KQ760561">
    <property type="protein sequence ID" value="OAD59783.1"/>
    <property type="molecule type" value="Genomic_DNA"/>
</dbReference>
<feature type="region of interest" description="Disordered" evidence="1">
    <location>
        <begin position="271"/>
        <end position="305"/>
    </location>
</feature>
<feature type="compositionally biased region" description="Polar residues" evidence="1">
    <location>
        <begin position="158"/>
        <end position="170"/>
    </location>
</feature>
<accession>A0A310SP71</accession>
<dbReference type="Proteomes" id="UP000250275">
    <property type="component" value="Unassembled WGS sequence"/>
</dbReference>
<proteinExistence type="predicted"/>
<keyword evidence="3" id="KW-1185">Reference proteome</keyword>
<reference evidence="2 3" key="1">
    <citation type="submission" date="2015-07" db="EMBL/GenBank/DDBJ databases">
        <title>The genome of Eufriesea mexicana.</title>
        <authorList>
            <person name="Pan H."/>
            <person name="Kapheim K."/>
        </authorList>
    </citation>
    <scope>NUCLEOTIDE SEQUENCE [LARGE SCALE GENOMIC DNA]</scope>
    <source>
        <strain evidence="2">0111107269</strain>
        <tissue evidence="2">Whole body</tissue>
    </source>
</reference>
<feature type="region of interest" description="Disordered" evidence="1">
    <location>
        <begin position="81"/>
        <end position="105"/>
    </location>
</feature>
<dbReference type="AlphaFoldDB" id="A0A310SP71"/>
<feature type="compositionally biased region" description="Polar residues" evidence="1">
    <location>
        <begin position="286"/>
        <end position="298"/>
    </location>
</feature>
<organism evidence="2 3">
    <name type="scientific">Eufriesea mexicana</name>
    <dbReference type="NCBI Taxonomy" id="516756"/>
    <lineage>
        <taxon>Eukaryota</taxon>
        <taxon>Metazoa</taxon>
        <taxon>Ecdysozoa</taxon>
        <taxon>Arthropoda</taxon>
        <taxon>Hexapoda</taxon>
        <taxon>Insecta</taxon>
        <taxon>Pterygota</taxon>
        <taxon>Neoptera</taxon>
        <taxon>Endopterygota</taxon>
        <taxon>Hymenoptera</taxon>
        <taxon>Apocrita</taxon>
        <taxon>Aculeata</taxon>
        <taxon>Apoidea</taxon>
        <taxon>Anthophila</taxon>
        <taxon>Apidae</taxon>
        <taxon>Eufriesea</taxon>
    </lineage>
</organism>
<evidence type="ECO:0000313" key="2">
    <source>
        <dbReference type="EMBL" id="OAD59783.1"/>
    </source>
</evidence>
<dbReference type="OrthoDB" id="2149267at2759"/>
<evidence type="ECO:0000313" key="3">
    <source>
        <dbReference type="Proteomes" id="UP000250275"/>
    </source>
</evidence>